<evidence type="ECO:0000313" key="4">
    <source>
        <dbReference type="Proteomes" id="UP001590950"/>
    </source>
</evidence>
<feature type="region of interest" description="Disordered" evidence="1">
    <location>
        <begin position="906"/>
        <end position="938"/>
    </location>
</feature>
<proteinExistence type="predicted"/>
<keyword evidence="4" id="KW-1185">Reference proteome</keyword>
<feature type="transmembrane region" description="Helical" evidence="2">
    <location>
        <begin position="1120"/>
        <end position="1146"/>
    </location>
</feature>
<feature type="compositionally biased region" description="Polar residues" evidence="1">
    <location>
        <begin position="455"/>
        <end position="468"/>
    </location>
</feature>
<feature type="compositionally biased region" description="Polar residues" evidence="1">
    <location>
        <begin position="709"/>
        <end position="727"/>
    </location>
</feature>
<feature type="region of interest" description="Disordered" evidence="1">
    <location>
        <begin position="1"/>
        <end position="72"/>
    </location>
</feature>
<feature type="region of interest" description="Disordered" evidence="1">
    <location>
        <begin position="700"/>
        <end position="727"/>
    </location>
</feature>
<evidence type="ECO:0000313" key="3">
    <source>
        <dbReference type="EMBL" id="KAL2039261.1"/>
    </source>
</evidence>
<keyword evidence="2" id="KW-1133">Transmembrane helix</keyword>
<feature type="region of interest" description="Disordered" evidence="1">
    <location>
        <begin position="453"/>
        <end position="526"/>
    </location>
</feature>
<keyword evidence="2" id="KW-0472">Membrane</keyword>
<dbReference type="Proteomes" id="UP001590950">
    <property type="component" value="Unassembled WGS sequence"/>
</dbReference>
<evidence type="ECO:0000256" key="2">
    <source>
        <dbReference type="SAM" id="Phobius"/>
    </source>
</evidence>
<feature type="compositionally biased region" description="Polar residues" evidence="1">
    <location>
        <begin position="862"/>
        <end position="874"/>
    </location>
</feature>
<gene>
    <name evidence="3" type="ORF">N7G274_007929</name>
</gene>
<accession>A0ABR4A2W1</accession>
<feature type="compositionally biased region" description="Basic and acidic residues" evidence="1">
    <location>
        <begin position="12"/>
        <end position="24"/>
    </location>
</feature>
<feature type="compositionally biased region" description="Low complexity" evidence="1">
    <location>
        <begin position="839"/>
        <end position="849"/>
    </location>
</feature>
<feature type="region of interest" description="Disordered" evidence="1">
    <location>
        <begin position="755"/>
        <end position="774"/>
    </location>
</feature>
<reference evidence="3 4" key="1">
    <citation type="submission" date="2024-09" db="EMBL/GenBank/DDBJ databases">
        <title>Rethinking Asexuality: The Enigmatic Case of Functional Sexual Genes in Lepraria (Stereocaulaceae).</title>
        <authorList>
            <person name="Doellman M."/>
            <person name="Sun Y."/>
            <person name="Barcenas-Pena A."/>
            <person name="Lumbsch H.T."/>
            <person name="Grewe F."/>
        </authorList>
    </citation>
    <scope>NUCLEOTIDE SEQUENCE [LARGE SCALE GENOMIC DNA]</scope>
    <source>
        <strain evidence="3 4">Mercado 3170</strain>
    </source>
</reference>
<sequence length="1147" mass="126268">MSPKLGFPKLLGSKERISRSDLERGQTVTPPLPSWIYQDPATTAPILRNSYSAPPSDIPMQPVQCSSSPESPFDRERFGHAYDLLDGTSPECANRAYYHSPIRAGRGGPVFLRVSDQPEPTTSHPPIPWNSDDIPLLPAKVYVPPGRSREIEPGTTEEDYQYTSSMPNSTYRVMSRYPSFAYSEFEEAEHASLEFDPEAREIEDDVDRKSFVTDSVQTDLANDGRQAQAVLRHTENVGQNPELFEDMTAYERGEYEEHKDYHFSLQSSLHSHQIDPTDSFVPHEYSEFASSPAYSEPGVGDRYTTYREDDHEERGDVREYQSISSTDMSWLVANEEDAEQTGHLTSSGRHNSTSTAAATAPTIDTFIPAGSLDLDSHTDWQLSSQHKLPQGQRFSVIMSDGTSARPMSNAELANSFSSIEAMIKTGSGVDPNGSIDQSGGIMAAFTDHEPAYARENSNSCNSNGPQTDQGPGSSQTPSSPSTDCVMGDDSGRHGRLGFYEEPSPSRGEASVTPSRKPRCLTPPLQLLGLSPNLETEASVQSDGIPRPTLGRSNSRLLKAMKVNGVREDGRLAHVYPLSKADNDWETVSDIRELGTGLTGAITAKGRTGSSLADNSDSDSVPVPKQSIPLRELYLHNRVLQHPANPRENHSYVLVKDNHTGKSYSLPQSVFDTGSRVPCANATSLQSSQTRSYQHPVPFTTSHNHPFLSTPPQLSNARESPDHVSSNKVVRNYAVTPKSQSSEMSIYQLTKPTLNVADGDVSQSPRELSSKERSHFSSGWVSTISEATSALPRLPTREGSFAKISLLGNKGNVTGTPEGTGVREVGSSLADRSSPGAKFSSSPAPMASSPHIQYKSPSKAGGFQSTTSGITTPKSIRSAAPHNCFDDENDEDMPRGKEWLKYLPPRRTQHQSSITNGRHRRSSTESELITGAESSASRYYERDNTSAGLLLGQAGSYSRDHEIEPRNDQHNIRERRGNHERIIGPATPSSTQSTPIRDRNGLVYTDVPPPVFIHPVYGRNNPWDEPVVPLSPHFGRGRQMVRPQPAIRPIARAESPHLFRTTRQMEQEEYEYAKKVSFWITLAFCVLPFLAFIPCSRYGDVAIELFSRGRVQKVDPSYKRIAAFVFVLGTPLLVVAIMLAVHFQAFIT</sequence>
<protein>
    <submittedName>
        <fullName evidence="3">Uncharacterized protein</fullName>
    </submittedName>
</protein>
<name>A0ABR4A2W1_9LECA</name>
<comment type="caution">
    <text evidence="3">The sequence shown here is derived from an EMBL/GenBank/DDBJ whole genome shotgun (WGS) entry which is preliminary data.</text>
</comment>
<dbReference type="EMBL" id="JBEFKJ010000026">
    <property type="protein sequence ID" value="KAL2039261.1"/>
    <property type="molecule type" value="Genomic_DNA"/>
</dbReference>
<feature type="region of interest" description="Disordered" evidence="1">
    <location>
        <begin position="811"/>
        <end position="891"/>
    </location>
</feature>
<keyword evidence="2" id="KW-0812">Transmembrane</keyword>
<evidence type="ECO:0000256" key="1">
    <source>
        <dbReference type="SAM" id="MobiDB-lite"/>
    </source>
</evidence>
<feature type="transmembrane region" description="Helical" evidence="2">
    <location>
        <begin position="1075"/>
        <end position="1099"/>
    </location>
</feature>
<feature type="compositionally biased region" description="Low complexity" evidence="1">
    <location>
        <begin position="469"/>
        <end position="482"/>
    </location>
</feature>
<organism evidence="3 4">
    <name type="scientific">Stereocaulon virgatum</name>
    <dbReference type="NCBI Taxonomy" id="373712"/>
    <lineage>
        <taxon>Eukaryota</taxon>
        <taxon>Fungi</taxon>
        <taxon>Dikarya</taxon>
        <taxon>Ascomycota</taxon>
        <taxon>Pezizomycotina</taxon>
        <taxon>Lecanoromycetes</taxon>
        <taxon>OSLEUM clade</taxon>
        <taxon>Lecanoromycetidae</taxon>
        <taxon>Lecanorales</taxon>
        <taxon>Lecanorineae</taxon>
        <taxon>Stereocaulaceae</taxon>
        <taxon>Stereocaulon</taxon>
    </lineage>
</organism>